<evidence type="ECO:0000313" key="2">
    <source>
        <dbReference type="EMBL" id="OLQ05780.1"/>
    </source>
</evidence>
<comment type="caution">
    <text evidence="2">The sequence shown here is derived from an EMBL/GenBank/DDBJ whole genome shotgun (WGS) entry which is preliminary data.</text>
</comment>
<name>A0A1Q9EEC6_SYMMI</name>
<protein>
    <submittedName>
        <fullName evidence="2">Uncharacterized protein</fullName>
    </submittedName>
</protein>
<feature type="region of interest" description="Disordered" evidence="1">
    <location>
        <begin position="124"/>
        <end position="168"/>
    </location>
</feature>
<dbReference type="EMBL" id="LSRX01000175">
    <property type="protein sequence ID" value="OLQ05780.1"/>
    <property type="molecule type" value="Genomic_DNA"/>
</dbReference>
<dbReference type="AlphaFoldDB" id="A0A1Q9EEC6"/>
<organism evidence="2 3">
    <name type="scientific">Symbiodinium microadriaticum</name>
    <name type="common">Dinoflagellate</name>
    <name type="synonym">Zooxanthella microadriatica</name>
    <dbReference type="NCBI Taxonomy" id="2951"/>
    <lineage>
        <taxon>Eukaryota</taxon>
        <taxon>Sar</taxon>
        <taxon>Alveolata</taxon>
        <taxon>Dinophyceae</taxon>
        <taxon>Suessiales</taxon>
        <taxon>Symbiodiniaceae</taxon>
        <taxon>Symbiodinium</taxon>
    </lineage>
</organism>
<sequence>MASILPIVLAIKVTDYLQKLLNRSSVLPRPEGYTEPEGPSEVASMRGRRQLIKDTTAFVAKTVRLKEDKKNVQARPGGLHKLHAMATNQEGRTPEEEIDSLDLQRLKVFFFRFQVERRSMNKQLSSNTARVRQLEDPGSQHIAVPHDTPVLRDERDKNAGKPGQLWRF</sequence>
<keyword evidence="3" id="KW-1185">Reference proteome</keyword>
<accession>A0A1Q9EEC6</accession>
<evidence type="ECO:0000313" key="3">
    <source>
        <dbReference type="Proteomes" id="UP000186817"/>
    </source>
</evidence>
<reference evidence="2 3" key="1">
    <citation type="submission" date="2016-02" db="EMBL/GenBank/DDBJ databases">
        <title>Genome analysis of coral dinoflagellate symbionts highlights evolutionary adaptations to a symbiotic lifestyle.</title>
        <authorList>
            <person name="Aranda M."/>
            <person name="Li Y."/>
            <person name="Liew Y.J."/>
            <person name="Baumgarten S."/>
            <person name="Simakov O."/>
            <person name="Wilson M."/>
            <person name="Piel J."/>
            <person name="Ashoor H."/>
            <person name="Bougouffa S."/>
            <person name="Bajic V.B."/>
            <person name="Ryu T."/>
            <person name="Ravasi T."/>
            <person name="Bayer T."/>
            <person name="Micklem G."/>
            <person name="Kim H."/>
            <person name="Bhak J."/>
            <person name="Lajeunesse T.C."/>
            <person name="Voolstra C.R."/>
        </authorList>
    </citation>
    <scope>NUCLEOTIDE SEQUENCE [LARGE SCALE GENOMIC DNA]</scope>
    <source>
        <strain evidence="2 3">CCMP2467</strain>
    </source>
</reference>
<evidence type="ECO:0000256" key="1">
    <source>
        <dbReference type="SAM" id="MobiDB-lite"/>
    </source>
</evidence>
<gene>
    <name evidence="2" type="ORF">AK812_SmicGene10979</name>
</gene>
<feature type="compositionally biased region" description="Basic and acidic residues" evidence="1">
    <location>
        <begin position="149"/>
        <end position="159"/>
    </location>
</feature>
<dbReference type="Proteomes" id="UP000186817">
    <property type="component" value="Unassembled WGS sequence"/>
</dbReference>
<proteinExistence type="predicted"/>